<reference evidence="1 2" key="1">
    <citation type="journal article" date="2014" name="Nature">
        <title>The genome of the recently domesticated crop plant sugar beet (Beta vulgaris).</title>
        <authorList>
            <person name="Dohm J.C."/>
            <person name="Minoche A.E."/>
            <person name="Holtgrawe D."/>
            <person name="Capella-Gutierrez S."/>
            <person name="Zakrzewski F."/>
            <person name="Tafer H."/>
            <person name="Rupp O."/>
            <person name="Sorensen T.R."/>
            <person name="Stracke R."/>
            <person name="Reinhardt R."/>
            <person name="Goesmann A."/>
            <person name="Kraft T."/>
            <person name="Schulz B."/>
            <person name="Stadler P.F."/>
            <person name="Schmidt T."/>
            <person name="Gabaldon T."/>
            <person name="Lehrach H."/>
            <person name="Weisshaar B."/>
            <person name="Himmelbauer H."/>
        </authorList>
    </citation>
    <scope>NUCLEOTIDE SEQUENCE [LARGE SCALE GENOMIC DNA]</scope>
    <source>
        <tissue evidence="1">Taproot</tissue>
    </source>
</reference>
<dbReference type="Proteomes" id="UP000035740">
    <property type="component" value="Unassembled WGS sequence"/>
</dbReference>
<evidence type="ECO:0000313" key="1">
    <source>
        <dbReference type="EMBL" id="KMS96955.1"/>
    </source>
</evidence>
<keyword evidence="2" id="KW-1185">Reference proteome</keyword>
<name>A0A0J8E1H0_BETVV</name>
<dbReference type="Gramene" id="KMS96955">
    <property type="protein sequence ID" value="KMS96955"/>
    <property type="gene ID" value="BVRB_7g179980"/>
</dbReference>
<dbReference type="AlphaFoldDB" id="A0A0J8E1H0"/>
<sequence length="51" mass="5906">MPQDVWNETKIRYFVKFNELNQPLRRGGSILVSFPGDIEKHEAFCPVGVKN</sequence>
<proteinExistence type="predicted"/>
<organism evidence="1 2">
    <name type="scientific">Beta vulgaris subsp. vulgaris</name>
    <name type="common">Beet</name>
    <dbReference type="NCBI Taxonomy" id="3555"/>
    <lineage>
        <taxon>Eukaryota</taxon>
        <taxon>Viridiplantae</taxon>
        <taxon>Streptophyta</taxon>
        <taxon>Embryophyta</taxon>
        <taxon>Tracheophyta</taxon>
        <taxon>Spermatophyta</taxon>
        <taxon>Magnoliopsida</taxon>
        <taxon>eudicotyledons</taxon>
        <taxon>Gunneridae</taxon>
        <taxon>Pentapetalae</taxon>
        <taxon>Caryophyllales</taxon>
        <taxon>Chenopodiaceae</taxon>
        <taxon>Betoideae</taxon>
        <taxon>Beta</taxon>
    </lineage>
</organism>
<evidence type="ECO:0000313" key="2">
    <source>
        <dbReference type="Proteomes" id="UP000035740"/>
    </source>
</evidence>
<accession>A0A0J8E1H0</accession>
<dbReference type="EMBL" id="KQ090348">
    <property type="protein sequence ID" value="KMS96955.1"/>
    <property type="molecule type" value="Genomic_DNA"/>
</dbReference>
<gene>
    <name evidence="1" type="ORF">BVRB_7g179980</name>
</gene>
<protein>
    <submittedName>
        <fullName evidence="1">Uncharacterized protein</fullName>
    </submittedName>
</protein>